<evidence type="ECO:0000256" key="2">
    <source>
        <dbReference type="ARBA" id="ARBA00022475"/>
    </source>
</evidence>
<evidence type="ECO:0000256" key="5">
    <source>
        <dbReference type="ARBA" id="ARBA00023136"/>
    </source>
</evidence>
<evidence type="ECO:0000256" key="1">
    <source>
        <dbReference type="ARBA" id="ARBA00004651"/>
    </source>
</evidence>
<feature type="transmembrane region" description="Helical" evidence="6">
    <location>
        <begin position="115"/>
        <end position="137"/>
    </location>
</feature>
<dbReference type="PANTHER" id="PTHR34697:SF2">
    <property type="entry name" value="PHOSPHATIDYLGLYCEROL LYSYLTRANSFERASE"/>
    <property type="match status" value="1"/>
</dbReference>
<comment type="subcellular location">
    <subcellularLocation>
        <location evidence="1">Cell membrane</location>
        <topology evidence="1">Multi-pass membrane protein</topology>
    </subcellularLocation>
</comment>
<sequence length="717" mass="77887">MLAKPPRAERQVEYRAPGAIRRTATLLRRRLPFTTIVVAVMLVLSVASGTLWSAVEDSAMFPYVAYGLPSTEAGHWWTLLVGPFFAVVPLFYLPMVGSFALFVGFAEWRLGTRRTIVLSVATQIVSVLAAVGFLALVRDSGWDWAERAGTLMDVGYSGGALAMLAIAAAAIRSPWRLRIRAGLVTYVSVAVIYVGSFADLVHFFAVVIALPLGPKLVGRHRAQRMGRPSMREWRLFAGVGLFLLTVAEIVMWLVPAEGPFGSSTAVSLSGLELTVLCAVVIPMLNGLRRGSKLAWWCSIGLTAFVTAQGVLLAGLLSLIDLFSGGYESGGLSLFFVDNLLWTAELMLLIVARGAFRVPSRRTLRQAWKHEADDSTTARKLLARHGGGSVSWMSTWPENSYFVSADGDSYLAYRRHARVAVALGDPIAPDGGSGRTVTEFVDHCDQAGLVPCVFSATADVLATTKELGWQQVQVAEDTLIDLETLQFRGKAWQDVRSALNKAAKEGIEFRLVTLAEQPRAVISQVRAISEEWISDKGMPEMGFTLGGVDEAMDPRTKVGLAIDTSGTVHGVTSWMPVHRPSDSEAGVVGGWTLDMMRRRTGGFRPVMEFLIASSCLAFKESGATFVSLSGAPLARSADDGPANAAERVLDSLGSMMEPYYGFRSLHAFKAKFKPRCEPMYLAFRDEADLPRIGIALGQAYLPNTGLWQLAKLARTAKR</sequence>
<reference evidence="8 9" key="1">
    <citation type="journal article" date="2019" name="Int. J. Syst. Evol. Microbiol.">
        <title>The Global Catalogue of Microorganisms (GCM) 10K type strain sequencing project: providing services to taxonomists for standard genome sequencing and annotation.</title>
        <authorList>
            <consortium name="The Broad Institute Genomics Platform"/>
            <consortium name="The Broad Institute Genome Sequencing Center for Infectious Disease"/>
            <person name="Wu L."/>
            <person name="Ma J."/>
        </authorList>
    </citation>
    <scope>NUCLEOTIDE SEQUENCE [LARGE SCALE GENOMIC DNA]</scope>
    <source>
        <strain evidence="8 9">JCM 14545</strain>
    </source>
</reference>
<feature type="transmembrane region" description="Helical" evidence="6">
    <location>
        <begin position="260"/>
        <end position="281"/>
    </location>
</feature>
<dbReference type="Pfam" id="PF20401">
    <property type="entry name" value="Rhomboid_2"/>
    <property type="match status" value="1"/>
</dbReference>
<name>A0ABN2QXW3_9PSEU</name>
<feature type="transmembrane region" description="Helical" evidence="6">
    <location>
        <begin position="200"/>
        <end position="217"/>
    </location>
</feature>
<evidence type="ECO:0000256" key="4">
    <source>
        <dbReference type="ARBA" id="ARBA00022989"/>
    </source>
</evidence>
<protein>
    <submittedName>
        <fullName evidence="8">DUF2156 domain-containing protein</fullName>
    </submittedName>
</protein>
<feature type="domain" description="Phosphatidylglycerol lysyltransferase C-terminal" evidence="7">
    <location>
        <begin position="378"/>
        <end position="682"/>
    </location>
</feature>
<evidence type="ECO:0000256" key="6">
    <source>
        <dbReference type="SAM" id="Phobius"/>
    </source>
</evidence>
<evidence type="ECO:0000313" key="8">
    <source>
        <dbReference type="EMBL" id="GAA1960057.1"/>
    </source>
</evidence>
<dbReference type="InterPro" id="IPR035952">
    <property type="entry name" value="Rhomboid-like_sf"/>
</dbReference>
<evidence type="ECO:0000256" key="3">
    <source>
        <dbReference type="ARBA" id="ARBA00022692"/>
    </source>
</evidence>
<feature type="transmembrane region" description="Helical" evidence="6">
    <location>
        <begin position="293"/>
        <end position="319"/>
    </location>
</feature>
<dbReference type="Pfam" id="PF09924">
    <property type="entry name" value="LPG_synthase_C"/>
    <property type="match status" value="1"/>
</dbReference>
<dbReference type="Proteomes" id="UP001501116">
    <property type="component" value="Unassembled WGS sequence"/>
</dbReference>
<keyword evidence="9" id="KW-1185">Reference proteome</keyword>
<keyword evidence="5 6" id="KW-0472">Membrane</keyword>
<evidence type="ECO:0000259" key="7">
    <source>
        <dbReference type="Pfam" id="PF09924"/>
    </source>
</evidence>
<accession>A0ABN2QXW3</accession>
<comment type="caution">
    <text evidence="8">The sequence shown here is derived from an EMBL/GenBank/DDBJ whole genome shotgun (WGS) entry which is preliminary data.</text>
</comment>
<evidence type="ECO:0000313" key="9">
    <source>
        <dbReference type="Proteomes" id="UP001501116"/>
    </source>
</evidence>
<dbReference type="InterPro" id="IPR051211">
    <property type="entry name" value="PG_lysyltransferase"/>
</dbReference>
<proteinExistence type="predicted"/>
<dbReference type="EMBL" id="BAAANN010000012">
    <property type="protein sequence ID" value="GAA1960057.1"/>
    <property type="molecule type" value="Genomic_DNA"/>
</dbReference>
<dbReference type="InterPro" id="IPR024320">
    <property type="entry name" value="LPG_synthase_C"/>
</dbReference>
<keyword evidence="2" id="KW-1003">Cell membrane</keyword>
<feature type="transmembrane region" description="Helical" evidence="6">
    <location>
        <begin position="31"/>
        <end position="55"/>
    </location>
</feature>
<dbReference type="InterPro" id="IPR046862">
    <property type="entry name" value="Rhomboid_2"/>
</dbReference>
<organism evidence="8 9">
    <name type="scientific">Amycolatopsis minnesotensis</name>
    <dbReference type="NCBI Taxonomy" id="337894"/>
    <lineage>
        <taxon>Bacteria</taxon>
        <taxon>Bacillati</taxon>
        <taxon>Actinomycetota</taxon>
        <taxon>Actinomycetes</taxon>
        <taxon>Pseudonocardiales</taxon>
        <taxon>Pseudonocardiaceae</taxon>
        <taxon>Amycolatopsis</taxon>
    </lineage>
</organism>
<gene>
    <name evidence="8" type="ORF">GCM10009754_33250</name>
</gene>
<keyword evidence="4 6" id="KW-1133">Transmembrane helix</keyword>
<keyword evidence="3 6" id="KW-0812">Transmembrane</keyword>
<dbReference type="PANTHER" id="PTHR34697">
    <property type="entry name" value="PHOSPHATIDYLGLYCEROL LYSYLTRANSFERASE"/>
    <property type="match status" value="1"/>
</dbReference>
<feature type="transmembrane region" description="Helical" evidence="6">
    <location>
        <begin position="233"/>
        <end position="254"/>
    </location>
</feature>
<feature type="transmembrane region" description="Helical" evidence="6">
    <location>
        <begin position="75"/>
        <end position="103"/>
    </location>
</feature>
<dbReference type="Gene3D" id="1.20.1540.10">
    <property type="entry name" value="Rhomboid-like"/>
    <property type="match status" value="1"/>
</dbReference>